<proteinExistence type="inferred from homology"/>
<dbReference type="InterPro" id="IPR043128">
    <property type="entry name" value="Rev_trsase/Diguanyl_cyclase"/>
</dbReference>
<feature type="domain" description="UmuC" evidence="7">
    <location>
        <begin position="7"/>
        <end position="189"/>
    </location>
</feature>
<keyword evidence="5" id="KW-0235">DNA replication</keyword>
<protein>
    <recommendedName>
        <fullName evidence="5">DNA polymerase IV</fullName>
        <shortName evidence="5">Pol IV</shortName>
        <ecNumber evidence="5">2.7.7.7</ecNumber>
    </recommendedName>
</protein>
<keyword evidence="5" id="KW-0227">DNA damage</keyword>
<evidence type="ECO:0000313" key="9">
    <source>
        <dbReference type="Proteomes" id="UP001579974"/>
    </source>
</evidence>
<feature type="active site" evidence="5">
    <location>
        <position position="109"/>
    </location>
</feature>
<organism evidence="8 9">
    <name type="scientific">Alicyclobacillus fastidiosus</name>
    <dbReference type="NCBI Taxonomy" id="392011"/>
    <lineage>
        <taxon>Bacteria</taxon>
        <taxon>Bacillati</taxon>
        <taxon>Bacillota</taxon>
        <taxon>Bacilli</taxon>
        <taxon>Bacillales</taxon>
        <taxon>Alicyclobacillaceae</taxon>
        <taxon>Alicyclobacillus</taxon>
    </lineage>
</organism>
<feature type="site" description="Substrate discrimination" evidence="5">
    <location>
        <position position="16"/>
    </location>
</feature>
<dbReference type="Pfam" id="PF00817">
    <property type="entry name" value="IMS"/>
    <property type="match status" value="1"/>
</dbReference>
<evidence type="ECO:0000256" key="5">
    <source>
        <dbReference type="HAMAP-Rule" id="MF_01113"/>
    </source>
</evidence>
<comment type="catalytic activity">
    <reaction evidence="5">
        <text>DNA(n) + a 2'-deoxyribonucleoside 5'-triphosphate = DNA(n+1) + diphosphate</text>
        <dbReference type="Rhea" id="RHEA:22508"/>
        <dbReference type="Rhea" id="RHEA-COMP:17339"/>
        <dbReference type="Rhea" id="RHEA-COMP:17340"/>
        <dbReference type="ChEBI" id="CHEBI:33019"/>
        <dbReference type="ChEBI" id="CHEBI:61560"/>
        <dbReference type="ChEBI" id="CHEBI:173112"/>
        <dbReference type="EC" id="2.7.7.7"/>
    </reaction>
</comment>
<evidence type="ECO:0000256" key="1">
    <source>
        <dbReference type="ARBA" id="ARBA00010945"/>
    </source>
</evidence>
<dbReference type="PROSITE" id="PS50173">
    <property type="entry name" value="UMUC"/>
    <property type="match status" value="1"/>
</dbReference>
<comment type="similarity">
    <text evidence="1 5">Belongs to the DNA polymerase type-Y family.</text>
</comment>
<sequence>MTSPRQILHVDMNAFYASCHAAQEPDKYANRPTAVAGSPETRHGIVVTASYEARRRGVKTTMTVQEAKRLCPDVVFILPDFALYRAYARRVFDAIRRFTPLVEIVSIDECYADVTGSRQFGDGLTIAKTIQDTIRDELHLPCSIGVADCKFFAKMGSNLKKPMGITVVNQTNFQRLLWPMAVEEIHGVGDKTAAKLHNVGIHTMEQLARASDRLLVHLFGTRGLELKQFVNGHDDRPVSSDRAPAKSIGHSITLPNDVADVESMKRVLLNLADQVGRRMRKHEVVGRVLTLTIRYDNRETVTRRKLLPYQTDLTEHIYQHAQSLLQSNWAEDRLLRLIGITMSDFQRKGELSQVGLQTDLFHALEQQAEFEHDARLEKLTQVTDALRNRFGEDILIKGRMLQPDDSNALRDHRTRGTSLQKDRLFEEE</sequence>
<dbReference type="InterPro" id="IPR017961">
    <property type="entry name" value="DNA_pol_Y-fam_little_finger"/>
</dbReference>
<dbReference type="HAMAP" id="MF_01113">
    <property type="entry name" value="DNApol_IV"/>
    <property type="match status" value="1"/>
</dbReference>
<dbReference type="InterPro" id="IPR050116">
    <property type="entry name" value="DNA_polymerase-Y"/>
</dbReference>
<dbReference type="Gene3D" id="3.40.1170.60">
    <property type="match status" value="1"/>
</dbReference>
<dbReference type="EMBL" id="JBDXSU010000003">
    <property type="protein sequence ID" value="MFB5189607.1"/>
    <property type="molecule type" value="Genomic_DNA"/>
</dbReference>
<dbReference type="PANTHER" id="PTHR11076:SF33">
    <property type="entry name" value="DNA POLYMERASE KAPPA"/>
    <property type="match status" value="1"/>
</dbReference>
<keyword evidence="9" id="KW-1185">Reference proteome</keyword>
<accession>A0ABV5ABF9</accession>
<keyword evidence="5" id="KW-0963">Cytoplasm</keyword>
<comment type="cofactor">
    <cofactor evidence="5">
        <name>Mg(2+)</name>
        <dbReference type="ChEBI" id="CHEBI:18420"/>
    </cofactor>
    <text evidence="5">Binds 2 magnesium ions per subunit.</text>
</comment>
<comment type="subunit">
    <text evidence="5">Monomer.</text>
</comment>
<dbReference type="Pfam" id="PF11798">
    <property type="entry name" value="IMS_HHH"/>
    <property type="match status" value="1"/>
</dbReference>
<dbReference type="InterPro" id="IPR043502">
    <property type="entry name" value="DNA/RNA_pol_sf"/>
</dbReference>
<dbReference type="NCBIfam" id="NF002492">
    <property type="entry name" value="PRK01810.1"/>
    <property type="match status" value="1"/>
</dbReference>
<evidence type="ECO:0000256" key="3">
    <source>
        <dbReference type="ARBA" id="ARBA00022695"/>
    </source>
</evidence>
<keyword evidence="5" id="KW-0460">Magnesium</keyword>
<dbReference type="SUPFAM" id="SSF100879">
    <property type="entry name" value="Lesion bypass DNA polymerase (Y-family), little finger domain"/>
    <property type="match status" value="1"/>
</dbReference>
<keyword evidence="4 5" id="KW-0239">DNA-directed DNA polymerase</keyword>
<feature type="binding site" evidence="5">
    <location>
        <position position="11"/>
    </location>
    <ligand>
        <name>Mg(2+)</name>
        <dbReference type="ChEBI" id="CHEBI:18420"/>
    </ligand>
</feature>
<dbReference type="RefSeq" id="WP_275475341.1">
    <property type="nucleotide sequence ID" value="NZ_CP162940.1"/>
</dbReference>
<dbReference type="Gene3D" id="3.30.70.270">
    <property type="match status" value="1"/>
</dbReference>
<keyword evidence="5" id="KW-0234">DNA repair</keyword>
<evidence type="ECO:0000256" key="2">
    <source>
        <dbReference type="ARBA" id="ARBA00022457"/>
    </source>
</evidence>
<keyword evidence="5" id="KW-0479">Metal-binding</keyword>
<dbReference type="SUPFAM" id="SSF56672">
    <property type="entry name" value="DNA/RNA polymerases"/>
    <property type="match status" value="1"/>
</dbReference>
<dbReference type="Gene3D" id="3.30.1490.100">
    <property type="entry name" value="DNA polymerase, Y-family, little finger domain"/>
    <property type="match status" value="1"/>
</dbReference>
<gene>
    <name evidence="5" type="primary">dinB</name>
    <name evidence="8" type="ORF">KKP3000_002883</name>
</gene>
<dbReference type="InterPro" id="IPR024728">
    <property type="entry name" value="PolY_HhH_motif"/>
</dbReference>
<keyword evidence="2 5" id="KW-0515">Mutator protein</keyword>
<reference evidence="8 9" key="1">
    <citation type="journal article" date="2024" name="Int. J. Mol. Sci.">
        <title>Exploration of Alicyclobacillus spp. Genome in Search of Antibiotic Resistance.</title>
        <authorList>
            <person name="Bucka-Kolendo J."/>
            <person name="Kiousi D.E."/>
            <person name="Dekowska A."/>
            <person name="Mikolajczuk-Szczyrba A."/>
            <person name="Karadedos D.M."/>
            <person name="Michael P."/>
            <person name="Galanis A."/>
            <person name="Sokolowska B."/>
        </authorList>
    </citation>
    <scope>NUCLEOTIDE SEQUENCE [LARGE SCALE GENOMIC DNA]</scope>
    <source>
        <strain evidence="8 9">KKP 3000</strain>
    </source>
</reference>
<dbReference type="Proteomes" id="UP001579974">
    <property type="component" value="Unassembled WGS sequence"/>
</dbReference>
<evidence type="ECO:0000259" key="7">
    <source>
        <dbReference type="PROSITE" id="PS50173"/>
    </source>
</evidence>
<dbReference type="InterPro" id="IPR022880">
    <property type="entry name" value="DNApol_IV"/>
</dbReference>
<dbReference type="PANTHER" id="PTHR11076">
    <property type="entry name" value="DNA REPAIR POLYMERASE UMUC / TRANSFERASE FAMILY MEMBER"/>
    <property type="match status" value="1"/>
</dbReference>
<feature type="region of interest" description="Disordered" evidence="6">
    <location>
        <begin position="405"/>
        <end position="428"/>
    </location>
</feature>
<dbReference type="InterPro" id="IPR036775">
    <property type="entry name" value="DNA_pol_Y-fam_lit_finger_sf"/>
</dbReference>
<comment type="function">
    <text evidence="5">Poorly processive, error-prone DNA polymerase involved in untargeted mutagenesis. Copies undamaged DNA at stalled replication forks, which arise in vivo from mismatched or misaligned primer ends. These misaligned primers can be extended by PolIV. Exhibits no 3'-5' exonuclease (proofreading) activity. May be involved in translesional synthesis, in conjunction with the beta clamp from PolIII.</text>
</comment>
<feature type="binding site" evidence="5">
    <location>
        <position position="108"/>
    </location>
    <ligand>
        <name>Mg(2+)</name>
        <dbReference type="ChEBI" id="CHEBI:18420"/>
    </ligand>
</feature>
<dbReference type="CDD" id="cd03586">
    <property type="entry name" value="PolY_Pol_IV_kappa"/>
    <property type="match status" value="1"/>
</dbReference>
<name>A0ABV5ABF9_9BACL</name>
<keyword evidence="5 8" id="KW-0808">Transferase</keyword>
<dbReference type="Gene3D" id="1.10.150.20">
    <property type="entry name" value="5' to 3' exonuclease, C-terminal subdomain"/>
    <property type="match status" value="1"/>
</dbReference>
<dbReference type="NCBIfam" id="NF002677">
    <property type="entry name" value="PRK02406.1"/>
    <property type="match status" value="1"/>
</dbReference>
<evidence type="ECO:0000256" key="4">
    <source>
        <dbReference type="ARBA" id="ARBA00022932"/>
    </source>
</evidence>
<comment type="subcellular location">
    <subcellularLocation>
        <location evidence="5">Cytoplasm</location>
    </subcellularLocation>
</comment>
<dbReference type="GO" id="GO:0003887">
    <property type="term" value="F:DNA-directed DNA polymerase activity"/>
    <property type="evidence" value="ECO:0007669"/>
    <property type="project" value="UniProtKB-EC"/>
</dbReference>
<keyword evidence="5" id="KW-0238">DNA-binding</keyword>
<evidence type="ECO:0000256" key="6">
    <source>
        <dbReference type="SAM" id="MobiDB-lite"/>
    </source>
</evidence>
<keyword evidence="3 5" id="KW-0548">Nucleotidyltransferase</keyword>
<dbReference type="Pfam" id="PF11799">
    <property type="entry name" value="IMS_C"/>
    <property type="match status" value="1"/>
</dbReference>
<dbReference type="EC" id="2.7.7.7" evidence="5"/>
<evidence type="ECO:0000313" key="8">
    <source>
        <dbReference type="EMBL" id="MFB5189607.1"/>
    </source>
</evidence>
<comment type="caution">
    <text evidence="8">The sequence shown here is derived from an EMBL/GenBank/DDBJ whole genome shotgun (WGS) entry which is preliminary data.</text>
</comment>
<dbReference type="InterPro" id="IPR001126">
    <property type="entry name" value="UmuC"/>
</dbReference>